<dbReference type="PRINTS" id="PR01415">
    <property type="entry name" value="ANKYRIN"/>
</dbReference>
<evidence type="ECO:0000259" key="5">
    <source>
        <dbReference type="Pfam" id="PF22939"/>
    </source>
</evidence>
<dbReference type="InterPro" id="IPR002110">
    <property type="entry name" value="Ankyrin_rpt"/>
</dbReference>
<dbReference type="InterPro" id="IPR054471">
    <property type="entry name" value="GPIID_WHD"/>
</dbReference>
<evidence type="ECO:0000313" key="7">
    <source>
        <dbReference type="Proteomes" id="UP000258309"/>
    </source>
</evidence>
<dbReference type="Gene3D" id="1.25.40.20">
    <property type="entry name" value="Ankyrin repeat-containing domain"/>
    <property type="match status" value="2"/>
</dbReference>
<dbReference type="PANTHER" id="PTHR24171:SF9">
    <property type="entry name" value="ANKYRIN REPEAT DOMAIN-CONTAINING PROTEIN 39"/>
    <property type="match status" value="1"/>
</dbReference>
<feature type="non-terminal residue" evidence="6">
    <location>
        <position position="1078"/>
    </location>
</feature>
<evidence type="ECO:0000256" key="2">
    <source>
        <dbReference type="ARBA" id="ARBA00023043"/>
    </source>
</evidence>
<feature type="repeat" description="ANK" evidence="3">
    <location>
        <begin position="572"/>
        <end position="604"/>
    </location>
</feature>
<dbReference type="Proteomes" id="UP000258309">
    <property type="component" value="Unassembled WGS sequence"/>
</dbReference>
<accession>A0A3E2HLP0</accession>
<dbReference type="STRING" id="5539.A0A3E2HLP0"/>
<feature type="region of interest" description="Disordered" evidence="4">
    <location>
        <begin position="379"/>
        <end position="436"/>
    </location>
</feature>
<dbReference type="OrthoDB" id="3536807at2759"/>
<dbReference type="Pfam" id="PF12796">
    <property type="entry name" value="Ank_2"/>
    <property type="match status" value="2"/>
</dbReference>
<comment type="caution">
    <text evidence="6">The sequence shown here is derived from an EMBL/GenBank/DDBJ whole genome shotgun (WGS) entry which is preliminary data.</text>
</comment>
<evidence type="ECO:0000256" key="1">
    <source>
        <dbReference type="ARBA" id="ARBA00022737"/>
    </source>
</evidence>
<feature type="repeat" description="ANK" evidence="3">
    <location>
        <begin position="605"/>
        <end position="637"/>
    </location>
</feature>
<protein>
    <recommendedName>
        <fullName evidence="5">GPI inositol-deacylase winged helix domain-containing protein</fullName>
    </recommendedName>
</protein>
<dbReference type="PROSITE" id="PS50297">
    <property type="entry name" value="ANK_REP_REGION"/>
    <property type="match status" value="5"/>
</dbReference>
<dbReference type="SUPFAM" id="SSF48403">
    <property type="entry name" value="Ankyrin repeat"/>
    <property type="match status" value="2"/>
</dbReference>
<dbReference type="Pfam" id="PF13637">
    <property type="entry name" value="Ank_4"/>
    <property type="match status" value="1"/>
</dbReference>
<reference evidence="6 7" key="1">
    <citation type="submission" date="2018-05" db="EMBL/GenBank/DDBJ databases">
        <title>Draft genome sequence of Scytalidium lignicola DSM 105466, a ubiquitous saprotrophic fungus.</title>
        <authorList>
            <person name="Buettner E."/>
            <person name="Gebauer A.M."/>
            <person name="Hofrichter M."/>
            <person name="Liers C."/>
            <person name="Kellner H."/>
        </authorList>
    </citation>
    <scope>NUCLEOTIDE SEQUENCE [LARGE SCALE GENOMIC DNA]</scope>
    <source>
        <strain evidence="6 7">DSM 105466</strain>
    </source>
</reference>
<evidence type="ECO:0000313" key="6">
    <source>
        <dbReference type="EMBL" id="RFU33961.1"/>
    </source>
</evidence>
<sequence length="1078" mass="119245">MIKEPRCTLVIDGYDECLDAPTKISKYHAQSCRVHFLEKLTETIRGLGIRVLLVSRNQPDIETVMKESSRDPDTLNVIDHGVTKDDTKQDLSSFSQTVLESKLGKKQMLSVMAEEAVEKSEGMFLWIALLDKNVKKGATKKQVDKLLKTTPSEIYGAYQAELDKILDPKAPNTDRAVVILKWILYAVRPLTVREMTEALAVTFNDTPSTYPHDDLPLDFTEGAVDEDFVQNYIRMPCGSLIELRKVDESTPLESHTIHFVHFSVKEFLQKNAFCVMASNRRLCFGAENTEHDWIASLCLQYMCYDEFDRMPQNDVNNVSDFLHTYPFFSYTAASWHDHFYRGQSSDTRHKTSEIAWKLFSTTRWRTWAELFEGHLQETTRDATRGLRRPAGSTRTDSGYGSLQEVESETLDDSSDDGASESSSEDEELEVSTSSTKREISPSPVYYAAMLGLIEIVRRLINLKPSDGTLVGGGLGCPLQAAILNGQGPTVKVLLEHKADPSQKGEEYGTPLIAAVFLGSSDIFSQLVDACGDLNTVDGEGKTALYYACKLGQIDMVRKLVEAGADMNLRTKSGRSPLVGAIIQNHLNIIEFLLEKGVDVDERLRSEQTPLFLATEMENEDVVRLLLKYHANPSNQDIWGATALHVACHIGSVPITLLLLKHSTAVDLMDKDGWTPLHYAARANSKEVAELLISHGASPSSKEHNGVTPYTMAVECGYESLADSLLKTLVQSTLSIDVAKDILALTLKTDQKALFDELSENILRAKSSDKDSTNVPVDAVVWSEAEEQMVKNLSWGTNTQKAMVLGSVWRSFPAAKDLVTDAILPIAIANRSQEMVQLLLQRGADVYRQIGSAEQSSSTSPLMMAVDQNSHELVALMLEKGQPSADGRSEIALLTALEDAGYRGGMNRTDLARMLIAHGALDAPVDNVEEENAAIGKDDDATLNEADDDSGIENEQYDPAGKESNAAIPLDNGSRDLEWWVNALVGQWEGSYTYSTGRTELFSQEFSEPTGFKVETAARKSLSTLKKDVTLFDGGGEDTVAEFTIHGQVMSGRTVRFVKLYPSFGWMYEGEVEETETDG</sequence>
<gene>
    <name evidence="6" type="ORF">B7463_g2385</name>
</gene>
<dbReference type="Pfam" id="PF22939">
    <property type="entry name" value="WHD_GPIID"/>
    <property type="match status" value="1"/>
</dbReference>
<feature type="domain" description="GPI inositol-deacylase winged helix" evidence="5">
    <location>
        <begin position="176"/>
        <end position="271"/>
    </location>
</feature>
<dbReference type="EMBL" id="NCSJ02000027">
    <property type="protein sequence ID" value="RFU33961.1"/>
    <property type="molecule type" value="Genomic_DNA"/>
</dbReference>
<feature type="non-terminal residue" evidence="6">
    <location>
        <position position="1"/>
    </location>
</feature>
<feature type="repeat" description="ANK" evidence="3">
    <location>
        <begin position="638"/>
        <end position="670"/>
    </location>
</feature>
<keyword evidence="1" id="KW-0677">Repeat</keyword>
<feature type="compositionally biased region" description="Acidic residues" evidence="4">
    <location>
        <begin position="405"/>
        <end position="429"/>
    </location>
</feature>
<keyword evidence="7" id="KW-1185">Reference proteome</keyword>
<evidence type="ECO:0000256" key="4">
    <source>
        <dbReference type="SAM" id="MobiDB-lite"/>
    </source>
</evidence>
<organism evidence="6 7">
    <name type="scientific">Scytalidium lignicola</name>
    <name type="common">Hyphomycete</name>
    <dbReference type="NCBI Taxonomy" id="5539"/>
    <lineage>
        <taxon>Eukaryota</taxon>
        <taxon>Fungi</taxon>
        <taxon>Dikarya</taxon>
        <taxon>Ascomycota</taxon>
        <taxon>Pezizomycotina</taxon>
        <taxon>Leotiomycetes</taxon>
        <taxon>Leotiomycetes incertae sedis</taxon>
        <taxon>Scytalidium</taxon>
    </lineage>
</organism>
<feature type="repeat" description="ANK" evidence="3">
    <location>
        <begin position="539"/>
        <end position="571"/>
    </location>
</feature>
<dbReference type="AlphaFoldDB" id="A0A3E2HLP0"/>
<evidence type="ECO:0000256" key="3">
    <source>
        <dbReference type="PROSITE-ProRule" id="PRU00023"/>
    </source>
</evidence>
<proteinExistence type="predicted"/>
<keyword evidence="2 3" id="KW-0040">ANK repeat</keyword>
<dbReference type="InterPro" id="IPR036770">
    <property type="entry name" value="Ankyrin_rpt-contain_sf"/>
</dbReference>
<dbReference type="PROSITE" id="PS50088">
    <property type="entry name" value="ANK_REPEAT"/>
    <property type="match status" value="5"/>
</dbReference>
<dbReference type="SMART" id="SM00248">
    <property type="entry name" value="ANK"/>
    <property type="match status" value="12"/>
</dbReference>
<dbReference type="PANTHER" id="PTHR24171">
    <property type="entry name" value="ANKYRIN REPEAT DOMAIN-CONTAINING PROTEIN 39-RELATED"/>
    <property type="match status" value="1"/>
</dbReference>
<name>A0A3E2HLP0_SCYLI</name>
<feature type="repeat" description="ANK" evidence="3">
    <location>
        <begin position="671"/>
        <end position="703"/>
    </location>
</feature>